<dbReference type="InterPro" id="IPR025603">
    <property type="entry name" value="YebF/ColM_immunity"/>
</dbReference>
<evidence type="ECO:0000256" key="1">
    <source>
        <dbReference type="ARBA" id="ARBA00023157"/>
    </source>
</evidence>
<evidence type="ECO:0000256" key="2">
    <source>
        <dbReference type="PROSITE-ProRule" id="PRU01323"/>
    </source>
</evidence>
<sequence>MNTHLIARSLNQPMLSMKKTILVTALFCSLLTAGITAIFMVHEAYPDTTSACRPDLSRKALLRVKDDYLRGRFPHWYREKNTLGTLTPELIFGEVTIEDDDYRVPFVAKGPIKTLARIGFVDCVSMDVEYLAVK</sequence>
<organism evidence="3 4">
    <name type="scientific">Kluyvera intermedia</name>
    <name type="common">Enterobacter intermedius</name>
    <dbReference type="NCBI Taxonomy" id="61648"/>
    <lineage>
        <taxon>Bacteria</taxon>
        <taxon>Pseudomonadati</taxon>
        <taxon>Pseudomonadota</taxon>
        <taxon>Gammaproteobacteria</taxon>
        <taxon>Enterobacterales</taxon>
        <taxon>Enterobacteriaceae</taxon>
        <taxon>Kluyvera</taxon>
    </lineage>
</organism>
<dbReference type="Gene3D" id="3.10.450.300">
    <property type="entry name" value="YebF/Colicin-M immunity protein"/>
    <property type="match status" value="1"/>
</dbReference>
<dbReference type="PROSITE" id="PS51979">
    <property type="entry name" value="YEBF_CMI"/>
    <property type="match status" value="1"/>
</dbReference>
<comment type="caution">
    <text evidence="2">Lacks conserved residue(s) required for the propagation of feature annotation.</text>
</comment>
<dbReference type="Proteomes" id="UP000344450">
    <property type="component" value="Chromosome"/>
</dbReference>
<accession>A0ABX6DS14</accession>
<proteinExistence type="predicted"/>
<dbReference type="RefSeq" id="WP_126440875.1">
    <property type="nucleotide sequence ID" value="NZ_CP045843.1"/>
</dbReference>
<dbReference type="Pfam" id="PF13995">
    <property type="entry name" value="YebF"/>
    <property type="match status" value="1"/>
</dbReference>
<protein>
    <submittedName>
        <fullName evidence="3">Uncharacterized protein</fullName>
    </submittedName>
</protein>
<gene>
    <name evidence="3" type="ORF">GHC21_18920</name>
</gene>
<dbReference type="GeneID" id="91974504"/>
<dbReference type="InterPro" id="IPR038703">
    <property type="entry name" value="YebF/Cmi_sf"/>
</dbReference>
<evidence type="ECO:0000313" key="4">
    <source>
        <dbReference type="Proteomes" id="UP000344450"/>
    </source>
</evidence>
<name>A0ABX6DS14_KLUIN</name>
<keyword evidence="1" id="KW-1015">Disulfide bond</keyword>
<keyword evidence="4" id="KW-1185">Reference proteome</keyword>
<dbReference type="EMBL" id="CP045845">
    <property type="protein sequence ID" value="QGH31617.1"/>
    <property type="molecule type" value="Genomic_DNA"/>
</dbReference>
<evidence type="ECO:0000313" key="3">
    <source>
        <dbReference type="EMBL" id="QGH31617.1"/>
    </source>
</evidence>
<reference evidence="3 4" key="1">
    <citation type="submission" date="2019-10" db="EMBL/GenBank/DDBJ databases">
        <title>Complete genome sequencing of drug resistant plasmids in Kluyvera intermedia.</title>
        <authorList>
            <person name="Ke C."/>
            <person name="Jian S."/>
        </authorList>
    </citation>
    <scope>NUCLEOTIDE SEQUENCE [LARGE SCALE GENOMIC DNA]</scope>
    <source>
        <strain evidence="3 4">N2-1</strain>
    </source>
</reference>